<feature type="compositionally biased region" description="Basic and acidic residues" evidence="8">
    <location>
        <begin position="198"/>
        <end position="223"/>
    </location>
</feature>
<evidence type="ECO:0000256" key="2">
    <source>
        <dbReference type="ARBA" id="ARBA00004760"/>
    </source>
</evidence>
<dbReference type="Proteomes" id="UP000267029">
    <property type="component" value="Unassembled WGS sequence"/>
</dbReference>
<dbReference type="GO" id="GO:0046513">
    <property type="term" value="P:ceramide biosynthetic process"/>
    <property type="evidence" value="ECO:0007669"/>
    <property type="project" value="InterPro"/>
</dbReference>
<evidence type="ECO:0000256" key="4">
    <source>
        <dbReference type="ARBA" id="ARBA00022692"/>
    </source>
</evidence>
<feature type="transmembrane region" description="Helical" evidence="9">
    <location>
        <begin position="163"/>
        <end position="182"/>
    </location>
</feature>
<reference evidence="13" key="2">
    <citation type="submission" date="2019-11" db="UniProtKB">
        <authorList>
            <consortium name="WormBaseParasite"/>
        </authorList>
    </citation>
    <scope>IDENTIFICATION</scope>
</reference>
<feature type="transmembrane region" description="Helical" evidence="9">
    <location>
        <begin position="109"/>
        <end position="131"/>
    </location>
</feature>
<feature type="region of interest" description="Disordered" evidence="8">
    <location>
        <begin position="197"/>
        <end position="236"/>
    </location>
</feature>
<proteinExistence type="predicted"/>
<evidence type="ECO:0000259" key="10">
    <source>
        <dbReference type="PROSITE" id="PS50922"/>
    </source>
</evidence>
<evidence type="ECO:0000256" key="6">
    <source>
        <dbReference type="ARBA" id="ARBA00023136"/>
    </source>
</evidence>
<comment type="pathway">
    <text evidence="3">Sphingolipid metabolism.</text>
</comment>
<keyword evidence="6 7" id="KW-0472">Membrane</keyword>
<keyword evidence="12" id="KW-1185">Reference proteome</keyword>
<organism evidence="11 12">
    <name type="scientific">Mesocestoides corti</name>
    <name type="common">Flatworm</name>
    <dbReference type="NCBI Taxonomy" id="53468"/>
    <lineage>
        <taxon>Eukaryota</taxon>
        <taxon>Metazoa</taxon>
        <taxon>Spiralia</taxon>
        <taxon>Lophotrochozoa</taxon>
        <taxon>Platyhelminthes</taxon>
        <taxon>Cestoda</taxon>
        <taxon>Eucestoda</taxon>
        <taxon>Cyclophyllidea</taxon>
        <taxon>Mesocestoididae</taxon>
        <taxon>Mesocestoides</taxon>
    </lineage>
</organism>
<dbReference type="SMART" id="SM00724">
    <property type="entry name" value="TLC"/>
    <property type="match status" value="1"/>
</dbReference>
<comment type="subcellular location">
    <subcellularLocation>
        <location evidence="1">Membrane</location>
        <topology evidence="1">Multi-pass membrane protein</topology>
    </subcellularLocation>
</comment>
<dbReference type="UniPathway" id="UPA00222"/>
<dbReference type="PANTHER" id="PTHR12560:SF0">
    <property type="entry name" value="LD18904P"/>
    <property type="match status" value="1"/>
</dbReference>
<dbReference type="GO" id="GO:0016020">
    <property type="term" value="C:membrane"/>
    <property type="evidence" value="ECO:0007669"/>
    <property type="project" value="UniProtKB-SubCell"/>
</dbReference>
<protein>
    <submittedName>
        <fullName evidence="13">TLC domain-containing protein</fullName>
    </submittedName>
</protein>
<sequence length="236" mass="26972">MQTKRRRRRRSHRTVETEGSGITIMKADVKLRAATITTTTNAAPVTTQIRLHFQHDCNRLRDDFVVMVTHHVVTVMLISFSYVTNYFRIGTVVMFLHDASDFWLEAAKMFKYVGSFWPCMGCFCVFILVWIVTRLYCFPFRVIASVFFEAPGLIGRYPALDMFAAFLSVLQVLHIFWTIQIIRTAVKPFTTGQLTSDARSDSEMSETDNDHTHASDLSLRNDHCNGGAQNGITRSE</sequence>
<evidence type="ECO:0000313" key="12">
    <source>
        <dbReference type="Proteomes" id="UP000267029"/>
    </source>
</evidence>
<feature type="domain" description="TLC" evidence="10">
    <location>
        <begin position="1"/>
        <end position="190"/>
    </location>
</feature>
<evidence type="ECO:0000256" key="3">
    <source>
        <dbReference type="ARBA" id="ARBA00004991"/>
    </source>
</evidence>
<comment type="pathway">
    <text evidence="2">Lipid metabolism; sphingolipid metabolism.</text>
</comment>
<dbReference type="WBParaSite" id="MCU_003946-RA">
    <property type="protein sequence ID" value="MCU_003946-RA"/>
    <property type="gene ID" value="MCU_003946"/>
</dbReference>
<dbReference type="PANTHER" id="PTHR12560">
    <property type="entry name" value="LONGEVITY ASSURANCE FACTOR 1 LAG1"/>
    <property type="match status" value="1"/>
</dbReference>
<dbReference type="GO" id="GO:0050291">
    <property type="term" value="F:sphingosine N-acyltransferase activity"/>
    <property type="evidence" value="ECO:0007669"/>
    <property type="project" value="InterPro"/>
</dbReference>
<gene>
    <name evidence="11" type="ORF">MCOS_LOCUS7493</name>
</gene>
<dbReference type="AlphaFoldDB" id="A0A0R3UJ38"/>
<evidence type="ECO:0000256" key="1">
    <source>
        <dbReference type="ARBA" id="ARBA00004141"/>
    </source>
</evidence>
<dbReference type="Pfam" id="PF03798">
    <property type="entry name" value="TRAM_LAG1_CLN8"/>
    <property type="match status" value="1"/>
</dbReference>
<keyword evidence="4 7" id="KW-0812">Transmembrane</keyword>
<dbReference type="InterPro" id="IPR006634">
    <property type="entry name" value="TLC-dom"/>
</dbReference>
<dbReference type="InterPro" id="IPR016439">
    <property type="entry name" value="Lag1/Lac1-like"/>
</dbReference>
<evidence type="ECO:0000313" key="13">
    <source>
        <dbReference type="WBParaSite" id="MCU_003946-RA"/>
    </source>
</evidence>
<evidence type="ECO:0000256" key="7">
    <source>
        <dbReference type="PROSITE-ProRule" id="PRU00205"/>
    </source>
</evidence>
<dbReference type="EMBL" id="UXSR01005373">
    <property type="protein sequence ID" value="VDD81490.1"/>
    <property type="molecule type" value="Genomic_DNA"/>
</dbReference>
<evidence type="ECO:0000313" key="11">
    <source>
        <dbReference type="EMBL" id="VDD81490.1"/>
    </source>
</evidence>
<evidence type="ECO:0000256" key="5">
    <source>
        <dbReference type="ARBA" id="ARBA00022989"/>
    </source>
</evidence>
<keyword evidence="5 9" id="KW-1133">Transmembrane helix</keyword>
<feature type="transmembrane region" description="Helical" evidence="9">
    <location>
        <begin position="64"/>
        <end position="89"/>
    </location>
</feature>
<reference evidence="11 12" key="1">
    <citation type="submission" date="2018-10" db="EMBL/GenBank/DDBJ databases">
        <authorList>
            <consortium name="Pathogen Informatics"/>
        </authorList>
    </citation>
    <scope>NUCLEOTIDE SEQUENCE [LARGE SCALE GENOMIC DNA]</scope>
</reference>
<evidence type="ECO:0000256" key="8">
    <source>
        <dbReference type="SAM" id="MobiDB-lite"/>
    </source>
</evidence>
<dbReference type="STRING" id="53468.A0A0R3UJ38"/>
<name>A0A0R3UJ38_MESCO</name>
<dbReference type="OrthoDB" id="537032at2759"/>
<accession>A0A0R3UJ38</accession>
<dbReference type="PROSITE" id="PS50922">
    <property type="entry name" value="TLC"/>
    <property type="match status" value="1"/>
</dbReference>
<evidence type="ECO:0000256" key="9">
    <source>
        <dbReference type="SAM" id="Phobius"/>
    </source>
</evidence>